<evidence type="ECO:0000313" key="10">
    <source>
        <dbReference type="EMBL" id="KAG8190232.1"/>
    </source>
</evidence>
<dbReference type="GO" id="GO:0015347">
    <property type="term" value="F:sodium-independent organic anion transmembrane transporter activity"/>
    <property type="evidence" value="ECO:0007669"/>
    <property type="project" value="TreeGrafter"/>
</dbReference>
<keyword evidence="4 8" id="KW-0812">Transmembrane</keyword>
<protein>
    <recommendedName>
        <fullName evidence="9">Kazal-like domain-containing protein</fullName>
    </recommendedName>
</protein>
<dbReference type="GO" id="GO:0043252">
    <property type="term" value="P:sodium-independent organic anion transport"/>
    <property type="evidence" value="ECO:0007669"/>
    <property type="project" value="TreeGrafter"/>
</dbReference>
<dbReference type="InterPro" id="IPR036259">
    <property type="entry name" value="MFS_trans_sf"/>
</dbReference>
<name>A0AAV6V2F2_9ARAC</name>
<keyword evidence="7" id="KW-1015">Disulfide bond</keyword>
<evidence type="ECO:0000256" key="2">
    <source>
        <dbReference type="ARBA" id="ARBA00009657"/>
    </source>
</evidence>
<evidence type="ECO:0000256" key="4">
    <source>
        <dbReference type="ARBA" id="ARBA00022692"/>
    </source>
</evidence>
<evidence type="ECO:0000259" key="9">
    <source>
        <dbReference type="PROSITE" id="PS51465"/>
    </source>
</evidence>
<feature type="transmembrane region" description="Helical" evidence="8">
    <location>
        <begin position="181"/>
        <end position="198"/>
    </location>
</feature>
<feature type="transmembrane region" description="Helical" evidence="8">
    <location>
        <begin position="380"/>
        <end position="403"/>
    </location>
</feature>
<evidence type="ECO:0000256" key="3">
    <source>
        <dbReference type="ARBA" id="ARBA00022475"/>
    </source>
</evidence>
<comment type="subcellular location">
    <subcellularLocation>
        <location evidence="1">Cell membrane</location>
        <topology evidence="1">Multi-pass membrane protein</topology>
    </subcellularLocation>
</comment>
<dbReference type="InterPro" id="IPR004156">
    <property type="entry name" value="OATP"/>
</dbReference>
<sequence length="427" mass="47231">MYFALTYAFRFLGPMLGYLMSYTFLKYPENPFEDPEFGPEDPRFIGGWWMGFMLQGALLLVCSAPIALFPRRLPGHQKPKPVQKRRESVVSKLTGLLAALKRLGKNPIYAALVMNTIFTIYGSFGYQQMLPKYMENQFRVTASQASLLSGPPTIVALIVSTLVGGYLINRFRSNAKFLTRWLTIAEILGALGFLILMIPKCENIQLSNYGLDGQGLILEGSCNTNCTCSTKAFTPVCAPDGTTHFFSPCHAGCQGKENGSFTECSCIADSFGPDEDSTTEGFCFSHGCWTQTLIYAIITPITAFIINVPAVAKLMVLMRCIKIEDKSIALGALETLISALGFIPFPIVFGTLIDYLCLVWEKSCGQTGNCWFYDITKFNYLLHGSSALFSMLAGICMFVVFILSDGINDLYREDEDGELPEKQGLDP</sequence>
<comment type="similarity">
    <text evidence="2">Belongs to the organo anion transporter (TC 2.A.60) family.</text>
</comment>
<evidence type="ECO:0000256" key="5">
    <source>
        <dbReference type="ARBA" id="ARBA00022989"/>
    </source>
</evidence>
<keyword evidence="5 8" id="KW-1133">Transmembrane helix</keyword>
<keyword evidence="11" id="KW-1185">Reference proteome</keyword>
<comment type="caution">
    <text evidence="10">The sequence shown here is derived from an EMBL/GenBank/DDBJ whole genome shotgun (WGS) entry which is preliminary data.</text>
</comment>
<dbReference type="PANTHER" id="PTHR11388:SF76">
    <property type="entry name" value="SOLUTE CARRIER ORGANIC ANION TRANSPORTER FAMILY MEMBER"/>
    <property type="match status" value="1"/>
</dbReference>
<dbReference type="Pfam" id="PF07648">
    <property type="entry name" value="Kazal_2"/>
    <property type="match status" value="1"/>
</dbReference>
<feature type="transmembrane region" description="Helical" evidence="8">
    <location>
        <begin position="45"/>
        <end position="69"/>
    </location>
</feature>
<reference evidence="10 11" key="1">
    <citation type="journal article" date="2022" name="Nat. Ecol. Evol.">
        <title>A masculinizing supergene underlies an exaggerated male reproductive morph in a spider.</title>
        <authorList>
            <person name="Hendrickx F."/>
            <person name="De Corte Z."/>
            <person name="Sonet G."/>
            <person name="Van Belleghem S.M."/>
            <person name="Kostlbacher S."/>
            <person name="Vangestel C."/>
        </authorList>
    </citation>
    <scope>NUCLEOTIDE SEQUENCE [LARGE SCALE GENOMIC DNA]</scope>
    <source>
        <strain evidence="10">W744_W776</strain>
    </source>
</reference>
<evidence type="ECO:0000256" key="8">
    <source>
        <dbReference type="SAM" id="Phobius"/>
    </source>
</evidence>
<dbReference type="Proteomes" id="UP000827092">
    <property type="component" value="Unassembled WGS sequence"/>
</dbReference>
<evidence type="ECO:0000313" key="11">
    <source>
        <dbReference type="Proteomes" id="UP000827092"/>
    </source>
</evidence>
<dbReference type="PANTHER" id="PTHR11388">
    <property type="entry name" value="ORGANIC ANION TRANSPORTER"/>
    <property type="match status" value="1"/>
</dbReference>
<keyword evidence="6 8" id="KW-0472">Membrane</keyword>
<evidence type="ECO:0000256" key="6">
    <source>
        <dbReference type="ARBA" id="ARBA00023136"/>
    </source>
</evidence>
<evidence type="ECO:0000256" key="1">
    <source>
        <dbReference type="ARBA" id="ARBA00004651"/>
    </source>
</evidence>
<dbReference type="GO" id="GO:0016323">
    <property type="term" value="C:basolateral plasma membrane"/>
    <property type="evidence" value="ECO:0007669"/>
    <property type="project" value="TreeGrafter"/>
</dbReference>
<proteinExistence type="inferred from homology"/>
<gene>
    <name evidence="10" type="ORF">JTE90_011953</name>
</gene>
<evidence type="ECO:0000256" key="7">
    <source>
        <dbReference type="ARBA" id="ARBA00023157"/>
    </source>
</evidence>
<feature type="transmembrane region" description="Helical" evidence="8">
    <location>
        <begin position="147"/>
        <end position="169"/>
    </location>
</feature>
<dbReference type="SUPFAM" id="SSF103473">
    <property type="entry name" value="MFS general substrate transporter"/>
    <property type="match status" value="1"/>
</dbReference>
<keyword evidence="3" id="KW-1003">Cell membrane</keyword>
<dbReference type="InterPro" id="IPR002350">
    <property type="entry name" value="Kazal_dom"/>
</dbReference>
<dbReference type="Gene3D" id="1.20.1250.20">
    <property type="entry name" value="MFS general substrate transporter like domains"/>
    <property type="match status" value="1"/>
</dbReference>
<dbReference type="Pfam" id="PF03137">
    <property type="entry name" value="OATP"/>
    <property type="match status" value="1"/>
</dbReference>
<feature type="transmembrane region" description="Helical" evidence="8">
    <location>
        <begin position="7"/>
        <end position="25"/>
    </location>
</feature>
<organism evidence="10 11">
    <name type="scientific">Oedothorax gibbosus</name>
    <dbReference type="NCBI Taxonomy" id="931172"/>
    <lineage>
        <taxon>Eukaryota</taxon>
        <taxon>Metazoa</taxon>
        <taxon>Ecdysozoa</taxon>
        <taxon>Arthropoda</taxon>
        <taxon>Chelicerata</taxon>
        <taxon>Arachnida</taxon>
        <taxon>Araneae</taxon>
        <taxon>Araneomorphae</taxon>
        <taxon>Entelegynae</taxon>
        <taxon>Araneoidea</taxon>
        <taxon>Linyphiidae</taxon>
        <taxon>Erigoninae</taxon>
        <taxon>Oedothorax</taxon>
    </lineage>
</organism>
<dbReference type="PROSITE" id="PS51465">
    <property type="entry name" value="KAZAL_2"/>
    <property type="match status" value="1"/>
</dbReference>
<accession>A0AAV6V2F2</accession>
<feature type="transmembrane region" description="Helical" evidence="8">
    <location>
        <begin position="293"/>
        <end position="316"/>
    </location>
</feature>
<feature type="transmembrane region" description="Helical" evidence="8">
    <location>
        <begin position="108"/>
        <end position="127"/>
    </location>
</feature>
<dbReference type="EMBL" id="JAFNEN010000191">
    <property type="protein sequence ID" value="KAG8190232.1"/>
    <property type="molecule type" value="Genomic_DNA"/>
</dbReference>
<dbReference type="AlphaFoldDB" id="A0AAV6V2F2"/>
<feature type="domain" description="Kazal-like" evidence="9">
    <location>
        <begin position="216"/>
        <end position="268"/>
    </location>
</feature>
<feature type="transmembrane region" description="Helical" evidence="8">
    <location>
        <begin position="328"/>
        <end position="353"/>
    </location>
</feature>